<dbReference type="InterPro" id="IPR003441">
    <property type="entry name" value="NAC-dom"/>
</dbReference>
<feature type="region of interest" description="Disordered" evidence="5">
    <location>
        <begin position="190"/>
        <end position="209"/>
    </location>
</feature>
<evidence type="ECO:0000256" key="1">
    <source>
        <dbReference type="ARBA" id="ARBA00023015"/>
    </source>
</evidence>
<dbReference type="PROSITE" id="PS51005">
    <property type="entry name" value="NAC"/>
    <property type="match status" value="1"/>
</dbReference>
<feature type="compositionally biased region" description="Low complexity" evidence="5">
    <location>
        <begin position="272"/>
        <end position="293"/>
    </location>
</feature>
<feature type="compositionally biased region" description="Low complexity" evidence="5">
    <location>
        <begin position="305"/>
        <end position="383"/>
    </location>
</feature>
<keyword evidence="3" id="KW-0804">Transcription</keyword>
<reference evidence="7" key="1">
    <citation type="journal article" date="2011" name="Plant Physiol.">
        <title>Comprehensive sequence analysis of 24,783 barley full-length cDNAs derived from 12 clone libraries.</title>
        <authorList>
            <person name="Matsumoto T."/>
            <person name="Tanaka T."/>
            <person name="Sakai H."/>
            <person name="Amano N."/>
            <person name="Kanamori H."/>
            <person name="Kurita K."/>
            <person name="Kikuta A."/>
            <person name="Kamiya K."/>
            <person name="Yamamoto M."/>
            <person name="Ikawa H."/>
            <person name="Fujii N."/>
            <person name="Hori K."/>
            <person name="Itoh T."/>
            <person name="Sato K."/>
        </authorList>
    </citation>
    <scope>NUCLEOTIDE SEQUENCE</scope>
    <source>
        <tissue evidence="7">Shoot</tissue>
    </source>
</reference>
<keyword evidence="4" id="KW-0539">Nucleus</keyword>
<dbReference type="SUPFAM" id="SSF101941">
    <property type="entry name" value="NAC domain"/>
    <property type="match status" value="1"/>
</dbReference>
<evidence type="ECO:0000313" key="7">
    <source>
        <dbReference type="EMBL" id="BAJ92595.1"/>
    </source>
</evidence>
<proteinExistence type="evidence at transcript level"/>
<dbReference type="Pfam" id="PF02365">
    <property type="entry name" value="NAM"/>
    <property type="match status" value="1"/>
</dbReference>
<dbReference type="InterPro" id="IPR036093">
    <property type="entry name" value="NAC_dom_sf"/>
</dbReference>
<sequence length="451" mass="46131">MASAGPDPDPQPPARPPLFAIPSDLEAIELLRLWKEGGAAAVPSWIRPAEVYGHSPSELLVAHQPATAADGAVAWFLVTTVRHVGPKDPRICRVVKGGGTWKGEHSHPLVSLPDRALVGTVRSLSYTLKGDDGKELRTGHLMREYRLSGGAGLVAGSAGLEIALCVVYNSPRDAEAAAAKALERAAAKAAKEQEKTADRARRAPQADAIKARRAAAMARRRGSSKAQEVAAANAAAAVAADTPAWLALVSATTPPRGQASATPTPLAAATTLQRAAAATPPPQAAAAVTPPLQRAAAAATTTPLQRAAATPPLQRAAAAATTTPLQRAAAAAAATTTPLQRAAATPPLQRAAAAAAATPLPRAGSATPPPASGASSPVGSASCPQKRQLLLEVGADPILMPGSSLSWNQVYDAQQVEGDPPFKRTKRLDCSGWFLLDAGHTRKFGQSPCSA</sequence>
<protein>
    <submittedName>
        <fullName evidence="7">Predicted protein</fullName>
    </submittedName>
</protein>
<organism evidence="7">
    <name type="scientific">Hordeum vulgare subsp. vulgare</name>
    <name type="common">Domesticated barley</name>
    <dbReference type="NCBI Taxonomy" id="112509"/>
    <lineage>
        <taxon>Eukaryota</taxon>
        <taxon>Viridiplantae</taxon>
        <taxon>Streptophyta</taxon>
        <taxon>Embryophyta</taxon>
        <taxon>Tracheophyta</taxon>
        <taxon>Spermatophyta</taxon>
        <taxon>Magnoliopsida</taxon>
        <taxon>Liliopsida</taxon>
        <taxon>Poales</taxon>
        <taxon>Poaceae</taxon>
        <taxon>BOP clade</taxon>
        <taxon>Pooideae</taxon>
        <taxon>Triticodae</taxon>
        <taxon>Triticeae</taxon>
        <taxon>Hordeinae</taxon>
        <taxon>Hordeum</taxon>
    </lineage>
</organism>
<dbReference type="AlphaFoldDB" id="F2DBX4"/>
<dbReference type="EMBL" id="AK361388">
    <property type="protein sequence ID" value="BAJ92595.1"/>
    <property type="molecule type" value="mRNA"/>
</dbReference>
<evidence type="ECO:0000256" key="3">
    <source>
        <dbReference type="ARBA" id="ARBA00023163"/>
    </source>
</evidence>
<feature type="compositionally biased region" description="Basic and acidic residues" evidence="5">
    <location>
        <begin position="190"/>
        <end position="201"/>
    </location>
</feature>
<name>F2DBX4_HORVV</name>
<evidence type="ECO:0000256" key="2">
    <source>
        <dbReference type="ARBA" id="ARBA00023125"/>
    </source>
</evidence>
<dbReference type="GO" id="GO:0003677">
    <property type="term" value="F:DNA binding"/>
    <property type="evidence" value="ECO:0007669"/>
    <property type="project" value="UniProtKB-KW"/>
</dbReference>
<keyword evidence="2" id="KW-0238">DNA-binding</keyword>
<evidence type="ECO:0000259" key="6">
    <source>
        <dbReference type="PROSITE" id="PS51005"/>
    </source>
</evidence>
<keyword evidence="1" id="KW-0805">Transcription regulation</keyword>
<dbReference type="Gene3D" id="2.170.150.80">
    <property type="entry name" value="NAC domain"/>
    <property type="match status" value="1"/>
</dbReference>
<feature type="domain" description="NAC" evidence="6">
    <location>
        <begin position="14"/>
        <end position="170"/>
    </location>
</feature>
<evidence type="ECO:0000256" key="5">
    <source>
        <dbReference type="SAM" id="MobiDB-lite"/>
    </source>
</evidence>
<accession>F2DBX4</accession>
<evidence type="ECO:0000256" key="4">
    <source>
        <dbReference type="ARBA" id="ARBA00023242"/>
    </source>
</evidence>
<feature type="region of interest" description="Disordered" evidence="5">
    <location>
        <begin position="272"/>
        <end position="383"/>
    </location>
</feature>
<dbReference type="GO" id="GO:0006355">
    <property type="term" value="P:regulation of DNA-templated transcription"/>
    <property type="evidence" value="ECO:0007669"/>
    <property type="project" value="InterPro"/>
</dbReference>